<dbReference type="InterPro" id="IPR045861">
    <property type="entry name" value="CorA_cytoplasmic_dom"/>
</dbReference>
<evidence type="ECO:0000256" key="1">
    <source>
        <dbReference type="ARBA" id="ARBA00004651"/>
    </source>
</evidence>
<evidence type="ECO:0000256" key="4">
    <source>
        <dbReference type="ARBA" id="ARBA00022475"/>
    </source>
</evidence>
<keyword evidence="14" id="KW-1185">Reference proteome</keyword>
<dbReference type="EMBL" id="PSNW01000002">
    <property type="protein sequence ID" value="PPE75012.1"/>
    <property type="molecule type" value="Genomic_DNA"/>
</dbReference>
<accession>A0A2S5TJ95</accession>
<gene>
    <name evidence="13" type="ORF">C3942_04870</name>
</gene>
<dbReference type="GO" id="GO:0005886">
    <property type="term" value="C:plasma membrane"/>
    <property type="evidence" value="ECO:0007669"/>
    <property type="project" value="UniProtKB-SubCell"/>
</dbReference>
<evidence type="ECO:0000256" key="11">
    <source>
        <dbReference type="ARBA" id="ARBA00045497"/>
    </source>
</evidence>
<dbReference type="OrthoDB" id="9803416at2"/>
<feature type="transmembrane region" description="Helical" evidence="12">
    <location>
        <begin position="294"/>
        <end position="314"/>
    </location>
</feature>
<keyword evidence="4" id="KW-1003">Cell membrane</keyword>
<dbReference type="GO" id="GO:0015095">
    <property type="term" value="F:magnesium ion transmembrane transporter activity"/>
    <property type="evidence" value="ECO:0007669"/>
    <property type="project" value="TreeGrafter"/>
</dbReference>
<dbReference type="FunFam" id="1.20.58.340:FF:000004">
    <property type="entry name" value="Magnesium transport protein CorA"/>
    <property type="match status" value="1"/>
</dbReference>
<dbReference type="GO" id="GO:0015087">
    <property type="term" value="F:cobalt ion transmembrane transporter activity"/>
    <property type="evidence" value="ECO:0007669"/>
    <property type="project" value="TreeGrafter"/>
</dbReference>
<sequence length="320" mass="37033">MQIFHFNNGEPPRILPPDAPLPETGLIWADFLRDEAEGWECWAEPNVGVAIEPQHVSDSMNPYHPSFFDGTSEYDMLVFQGLGPNEDPFPVETRTAAFFLFRRVLITVRAEDNLSIHIVQQRIRERRMKNPDSVLGLAHAVLDVMVDRYLKVREPMEQRFSVLQDELLDPDSRMNDWRALLRGRRVARQMEALAESQLEALDSWRRNSFLDCSPHDEIKIRDLVEHVNRVLNHASGQERDIEAAVQLHFAIATGRTNRIVQFLTVLSAIFFPLTLITGIYGMNFEHIPWADARYGFEAMLLFLLVMGVGLLYIFKKRRYL</sequence>
<name>A0A2S5TJ95_9GAMM</name>
<evidence type="ECO:0000256" key="7">
    <source>
        <dbReference type="ARBA" id="ARBA00022989"/>
    </source>
</evidence>
<evidence type="ECO:0000256" key="6">
    <source>
        <dbReference type="ARBA" id="ARBA00022842"/>
    </source>
</evidence>
<evidence type="ECO:0000256" key="3">
    <source>
        <dbReference type="ARBA" id="ARBA00022448"/>
    </source>
</evidence>
<dbReference type="Gene3D" id="3.30.460.20">
    <property type="entry name" value="CorA soluble domain-like"/>
    <property type="match status" value="1"/>
</dbReference>
<dbReference type="PANTHER" id="PTHR46494">
    <property type="entry name" value="CORA FAMILY METAL ION TRANSPORTER (EUROFUNG)"/>
    <property type="match status" value="1"/>
</dbReference>
<comment type="similarity">
    <text evidence="2">Belongs to the CorA metal ion transporter (MIT) (TC 1.A.35) family.</text>
</comment>
<keyword evidence="3" id="KW-0813">Transport</keyword>
<dbReference type="InterPro" id="IPR045863">
    <property type="entry name" value="CorA_TM1_TM2"/>
</dbReference>
<evidence type="ECO:0008006" key="15">
    <source>
        <dbReference type="Google" id="ProtNLM"/>
    </source>
</evidence>
<keyword evidence="7 12" id="KW-1133">Transmembrane helix</keyword>
<dbReference type="PANTHER" id="PTHR46494:SF1">
    <property type="entry name" value="CORA FAMILY METAL ION TRANSPORTER (EUROFUNG)"/>
    <property type="match status" value="1"/>
</dbReference>
<protein>
    <recommendedName>
        <fullName evidence="15">Magnesium transporter</fullName>
    </recommendedName>
</protein>
<evidence type="ECO:0000313" key="13">
    <source>
        <dbReference type="EMBL" id="PPE75012.1"/>
    </source>
</evidence>
<dbReference type="Gene3D" id="1.20.58.340">
    <property type="entry name" value="Magnesium transport protein CorA, transmembrane region"/>
    <property type="match status" value="2"/>
</dbReference>
<evidence type="ECO:0000256" key="12">
    <source>
        <dbReference type="SAM" id="Phobius"/>
    </source>
</evidence>
<evidence type="ECO:0000256" key="8">
    <source>
        <dbReference type="ARBA" id="ARBA00023065"/>
    </source>
</evidence>
<comment type="catalytic activity">
    <reaction evidence="10">
        <text>Mg(2+)(in) = Mg(2+)(out)</text>
        <dbReference type="Rhea" id="RHEA:29827"/>
        <dbReference type="ChEBI" id="CHEBI:18420"/>
    </reaction>
</comment>
<keyword evidence="8" id="KW-0406">Ion transport</keyword>
<reference evidence="13 14" key="1">
    <citation type="submission" date="2018-02" db="EMBL/GenBank/DDBJ databases">
        <title>Genome sequencing of Solimonas sp. HR-BB.</title>
        <authorList>
            <person name="Lee Y."/>
            <person name="Jeon C.O."/>
        </authorList>
    </citation>
    <scope>NUCLEOTIDE SEQUENCE [LARGE SCALE GENOMIC DNA]</scope>
    <source>
        <strain evidence="13 14">HR-BB</strain>
    </source>
</reference>
<dbReference type="RefSeq" id="WP_104229238.1">
    <property type="nucleotide sequence ID" value="NZ_PSNW01000002.1"/>
</dbReference>
<keyword evidence="9 12" id="KW-0472">Membrane</keyword>
<proteinExistence type="inferred from homology"/>
<dbReference type="CDD" id="cd12822">
    <property type="entry name" value="TmCorA-like"/>
    <property type="match status" value="1"/>
</dbReference>
<dbReference type="SUPFAM" id="SSF144083">
    <property type="entry name" value="Magnesium transport protein CorA, transmembrane region"/>
    <property type="match status" value="1"/>
</dbReference>
<feature type="transmembrane region" description="Helical" evidence="12">
    <location>
        <begin position="259"/>
        <end position="282"/>
    </location>
</feature>
<evidence type="ECO:0000313" key="14">
    <source>
        <dbReference type="Proteomes" id="UP000238220"/>
    </source>
</evidence>
<comment type="caution">
    <text evidence="13">The sequence shown here is derived from an EMBL/GenBank/DDBJ whole genome shotgun (WGS) entry which is preliminary data.</text>
</comment>
<evidence type="ECO:0000256" key="5">
    <source>
        <dbReference type="ARBA" id="ARBA00022692"/>
    </source>
</evidence>
<keyword evidence="5 12" id="KW-0812">Transmembrane</keyword>
<evidence type="ECO:0000256" key="10">
    <source>
        <dbReference type="ARBA" id="ARBA00034269"/>
    </source>
</evidence>
<organism evidence="13 14">
    <name type="scientific">Solimonas fluminis</name>
    <dbReference type="NCBI Taxonomy" id="2086571"/>
    <lineage>
        <taxon>Bacteria</taxon>
        <taxon>Pseudomonadati</taxon>
        <taxon>Pseudomonadota</taxon>
        <taxon>Gammaproteobacteria</taxon>
        <taxon>Nevskiales</taxon>
        <taxon>Nevskiaceae</taxon>
        <taxon>Solimonas</taxon>
    </lineage>
</organism>
<dbReference type="Proteomes" id="UP000238220">
    <property type="component" value="Unassembled WGS sequence"/>
</dbReference>
<keyword evidence="6" id="KW-0460">Magnesium</keyword>
<comment type="subcellular location">
    <subcellularLocation>
        <location evidence="1">Cell membrane</location>
        <topology evidence="1">Multi-pass membrane protein</topology>
    </subcellularLocation>
</comment>
<dbReference type="GO" id="GO:0000287">
    <property type="term" value="F:magnesium ion binding"/>
    <property type="evidence" value="ECO:0007669"/>
    <property type="project" value="TreeGrafter"/>
</dbReference>
<evidence type="ECO:0000256" key="2">
    <source>
        <dbReference type="ARBA" id="ARBA00009765"/>
    </source>
</evidence>
<dbReference type="SUPFAM" id="SSF143865">
    <property type="entry name" value="CorA soluble domain-like"/>
    <property type="match status" value="1"/>
</dbReference>
<dbReference type="InterPro" id="IPR002523">
    <property type="entry name" value="MgTranspt_CorA/ZnTranspt_ZntB"/>
</dbReference>
<comment type="function">
    <text evidence="11">Mediates influx of magnesium ions. Alternates between open and closed states. Activated by low cytoplasmic Mg(2+) levels. Inactive when cytoplasmic Mg(2+) levels are high.</text>
</comment>
<dbReference type="GO" id="GO:0050897">
    <property type="term" value="F:cobalt ion binding"/>
    <property type="evidence" value="ECO:0007669"/>
    <property type="project" value="TreeGrafter"/>
</dbReference>
<dbReference type="Pfam" id="PF01544">
    <property type="entry name" value="CorA"/>
    <property type="match status" value="1"/>
</dbReference>
<dbReference type="AlphaFoldDB" id="A0A2S5TJ95"/>
<evidence type="ECO:0000256" key="9">
    <source>
        <dbReference type="ARBA" id="ARBA00023136"/>
    </source>
</evidence>